<dbReference type="PANTHER" id="PTHR11712:SF306">
    <property type="entry name" value="3-OXOACYL-[ACYL-CARRIER-PROTEIN] SYNTHASE 1"/>
    <property type="match status" value="1"/>
</dbReference>
<evidence type="ECO:0000256" key="6">
    <source>
        <dbReference type="ARBA" id="ARBA00022679"/>
    </source>
</evidence>
<organism evidence="15 16">
    <name type="scientific">Pedobacter terrae</name>
    <dbReference type="NCBI Taxonomy" id="405671"/>
    <lineage>
        <taxon>Bacteria</taxon>
        <taxon>Pseudomonadati</taxon>
        <taxon>Bacteroidota</taxon>
        <taxon>Sphingobacteriia</taxon>
        <taxon>Sphingobacteriales</taxon>
        <taxon>Sphingobacteriaceae</taxon>
        <taxon>Pedobacter</taxon>
    </lineage>
</organism>
<evidence type="ECO:0000256" key="13">
    <source>
        <dbReference type="RuleBase" id="RU003694"/>
    </source>
</evidence>
<keyword evidence="7" id="KW-0012">Acyltransferase</keyword>
<name>A0A1G8EK07_9SPHI</name>
<evidence type="ECO:0000256" key="12">
    <source>
        <dbReference type="ARBA" id="ARBA00048506"/>
    </source>
</evidence>
<feature type="domain" description="Ketosynthase family 3 (KS3)" evidence="14">
    <location>
        <begin position="1"/>
        <end position="421"/>
    </location>
</feature>
<dbReference type="PROSITE" id="PS52004">
    <property type="entry name" value="KS3_2"/>
    <property type="match status" value="1"/>
</dbReference>
<dbReference type="CDD" id="cd00834">
    <property type="entry name" value="KAS_I_II"/>
    <property type="match status" value="1"/>
</dbReference>
<dbReference type="InterPro" id="IPR020841">
    <property type="entry name" value="PKS_Beta-ketoAc_synthase_dom"/>
</dbReference>
<comment type="catalytic activity">
    <reaction evidence="12">
        <text>a fatty acyl-[ACP] + malonyl-[ACP] + H(+) = a 3-oxoacyl-[ACP] + holo-[ACP] + CO2</text>
        <dbReference type="Rhea" id="RHEA:22836"/>
        <dbReference type="Rhea" id="RHEA-COMP:9623"/>
        <dbReference type="Rhea" id="RHEA-COMP:9685"/>
        <dbReference type="Rhea" id="RHEA-COMP:9916"/>
        <dbReference type="Rhea" id="RHEA-COMP:14125"/>
        <dbReference type="ChEBI" id="CHEBI:15378"/>
        <dbReference type="ChEBI" id="CHEBI:16526"/>
        <dbReference type="ChEBI" id="CHEBI:64479"/>
        <dbReference type="ChEBI" id="CHEBI:78449"/>
        <dbReference type="ChEBI" id="CHEBI:78776"/>
        <dbReference type="ChEBI" id="CHEBI:138651"/>
        <dbReference type="EC" id="2.3.1.41"/>
    </reaction>
    <physiologicalReaction direction="left-to-right" evidence="12">
        <dbReference type="Rhea" id="RHEA:22837"/>
    </physiologicalReaction>
</comment>
<comment type="subcellular location">
    <subcellularLocation>
        <location evidence="1">Cytoplasm</location>
    </subcellularLocation>
</comment>
<accession>A0A1G8EK07</accession>
<evidence type="ECO:0000256" key="11">
    <source>
        <dbReference type="ARBA" id="ARBA00048121"/>
    </source>
</evidence>
<dbReference type="EC" id="2.3.1.41" evidence="4"/>
<dbReference type="SUPFAM" id="SSF53901">
    <property type="entry name" value="Thiolase-like"/>
    <property type="match status" value="2"/>
</dbReference>
<evidence type="ECO:0000256" key="7">
    <source>
        <dbReference type="ARBA" id="ARBA00023315"/>
    </source>
</evidence>
<keyword evidence="16" id="KW-1185">Reference proteome</keyword>
<gene>
    <name evidence="15" type="ORF">SAMN05421827_14010</name>
</gene>
<dbReference type="PANTHER" id="PTHR11712">
    <property type="entry name" value="POLYKETIDE SYNTHASE-RELATED"/>
    <property type="match status" value="1"/>
</dbReference>
<dbReference type="EMBL" id="FNCH01000040">
    <property type="protein sequence ID" value="SDH70283.1"/>
    <property type="molecule type" value="Genomic_DNA"/>
</dbReference>
<evidence type="ECO:0000256" key="3">
    <source>
        <dbReference type="ARBA" id="ARBA00011738"/>
    </source>
</evidence>
<evidence type="ECO:0000313" key="16">
    <source>
        <dbReference type="Proteomes" id="UP000199643"/>
    </source>
</evidence>
<dbReference type="InterPro" id="IPR000794">
    <property type="entry name" value="Beta-ketoacyl_synthase"/>
</dbReference>
<evidence type="ECO:0000256" key="2">
    <source>
        <dbReference type="ARBA" id="ARBA00008467"/>
    </source>
</evidence>
<keyword evidence="6 13" id="KW-0808">Transferase</keyword>
<dbReference type="STRING" id="405671.SAMN05421827_14010"/>
<evidence type="ECO:0000256" key="9">
    <source>
        <dbReference type="ARBA" id="ARBA00041620"/>
    </source>
</evidence>
<dbReference type="InterPro" id="IPR014030">
    <property type="entry name" value="Ketoacyl_synth_N"/>
</dbReference>
<keyword evidence="5" id="KW-0963">Cytoplasm</keyword>
<dbReference type="OrthoDB" id="9808669at2"/>
<evidence type="ECO:0000256" key="4">
    <source>
        <dbReference type="ARBA" id="ARBA00013191"/>
    </source>
</evidence>
<dbReference type="AlphaFoldDB" id="A0A1G8EK07"/>
<protein>
    <recommendedName>
        <fullName evidence="8">3-oxoacyl-[acyl-carrier-protein] synthase 1</fullName>
        <ecNumber evidence="4">2.3.1.41</ecNumber>
    </recommendedName>
    <alternativeName>
        <fullName evidence="9">3-oxoacyl-[acyl-carrier-protein] synthase I</fullName>
    </alternativeName>
    <alternativeName>
        <fullName evidence="10">Beta-ketoacyl-ACP synthase I</fullName>
    </alternativeName>
</protein>
<dbReference type="GO" id="GO:0004315">
    <property type="term" value="F:3-oxoacyl-[acyl-carrier-protein] synthase activity"/>
    <property type="evidence" value="ECO:0007669"/>
    <property type="project" value="UniProtKB-EC"/>
</dbReference>
<dbReference type="SMART" id="SM00825">
    <property type="entry name" value="PKS_KS"/>
    <property type="match status" value="1"/>
</dbReference>
<evidence type="ECO:0000313" key="15">
    <source>
        <dbReference type="EMBL" id="SDH70283.1"/>
    </source>
</evidence>
<proteinExistence type="inferred from homology"/>
<reference evidence="16" key="1">
    <citation type="submission" date="2016-10" db="EMBL/GenBank/DDBJ databases">
        <authorList>
            <person name="Varghese N."/>
            <person name="Submissions S."/>
        </authorList>
    </citation>
    <scope>NUCLEOTIDE SEQUENCE [LARGE SCALE GENOMIC DNA]</scope>
    <source>
        <strain evidence="16">DSM 17933</strain>
    </source>
</reference>
<comment type="subunit">
    <text evidence="3">Homodimer.</text>
</comment>
<evidence type="ECO:0000256" key="1">
    <source>
        <dbReference type="ARBA" id="ARBA00004496"/>
    </source>
</evidence>
<dbReference type="InterPro" id="IPR016039">
    <property type="entry name" value="Thiolase-like"/>
</dbReference>
<evidence type="ECO:0000259" key="14">
    <source>
        <dbReference type="PROSITE" id="PS52004"/>
    </source>
</evidence>
<comment type="catalytic activity">
    <reaction evidence="11">
        <text>(3Z)-decenoyl-[ACP] + malonyl-[ACP] + H(+) = 3-oxo-(5Z)-dodecenoyl-[ACP] + holo-[ACP] + CO2</text>
        <dbReference type="Rhea" id="RHEA:54940"/>
        <dbReference type="Rhea" id="RHEA-COMP:9623"/>
        <dbReference type="Rhea" id="RHEA-COMP:9685"/>
        <dbReference type="Rhea" id="RHEA-COMP:9927"/>
        <dbReference type="Rhea" id="RHEA-COMP:14042"/>
        <dbReference type="ChEBI" id="CHEBI:15378"/>
        <dbReference type="ChEBI" id="CHEBI:16526"/>
        <dbReference type="ChEBI" id="CHEBI:64479"/>
        <dbReference type="ChEBI" id="CHEBI:78449"/>
        <dbReference type="ChEBI" id="CHEBI:78798"/>
        <dbReference type="ChEBI" id="CHEBI:138410"/>
    </reaction>
    <physiologicalReaction direction="left-to-right" evidence="11">
        <dbReference type="Rhea" id="RHEA:54941"/>
    </physiologicalReaction>
</comment>
<dbReference type="GO" id="GO:0005829">
    <property type="term" value="C:cytosol"/>
    <property type="evidence" value="ECO:0007669"/>
    <property type="project" value="TreeGrafter"/>
</dbReference>
<dbReference type="GO" id="GO:0006633">
    <property type="term" value="P:fatty acid biosynthetic process"/>
    <property type="evidence" value="ECO:0007669"/>
    <property type="project" value="TreeGrafter"/>
</dbReference>
<dbReference type="Gene3D" id="3.40.47.10">
    <property type="match status" value="1"/>
</dbReference>
<dbReference type="InterPro" id="IPR014031">
    <property type="entry name" value="Ketoacyl_synth_C"/>
</dbReference>
<dbReference type="RefSeq" id="WP_090505122.1">
    <property type="nucleotide sequence ID" value="NZ_FNCH01000040.1"/>
</dbReference>
<dbReference type="Proteomes" id="UP000199643">
    <property type="component" value="Unassembled WGS sequence"/>
</dbReference>
<dbReference type="Pfam" id="PF00109">
    <property type="entry name" value="ketoacyl-synt"/>
    <property type="match status" value="1"/>
</dbReference>
<evidence type="ECO:0000256" key="5">
    <source>
        <dbReference type="ARBA" id="ARBA00022490"/>
    </source>
</evidence>
<evidence type="ECO:0000256" key="8">
    <source>
        <dbReference type="ARBA" id="ARBA00039450"/>
    </source>
</evidence>
<sequence length="432" mass="46191">MHRVVITGLGVVAPNGNTIHKFTNAIKNGESGITYVPRLKELNFGCCIGGISEIDTSSLSSHLKESKLMNLKNTSITYGLTAALEAWLDAGLQPTPELNPADVDTGCIFGSGFTDMELSRFVIDTVNSGNVKMLGPRLAEQMMNSGVSAYIGGMLGLGNHVYSNSAACSTGTESLVMASRSIKHGYAKRMVVGSCDSYSPYTWGMFDSMRVLCRSANETPISGSRPMSKYANGFVPGAGAACMILESLESAIKRKAHIYAEIAGGSICCGGQRQTGTMTAPNSYRVSQCIEEAIVSANEAPANVDLICGHLSSTFADKVEIANWSRALNRSGSEFPFINSLKSMTGHCLSAAGIIESVAAVLQLHHQFIHPNLNCEELNPEILELIDESRIVRTTTQKDISVVMKASFGFGDVNSCIVLKKIKNYGNSLKPC</sequence>
<comment type="similarity">
    <text evidence="2 13">Belongs to the thiolase-like superfamily. Beta-ketoacyl-ACP synthases family.</text>
</comment>
<dbReference type="Pfam" id="PF02801">
    <property type="entry name" value="Ketoacyl-synt_C"/>
    <property type="match status" value="1"/>
</dbReference>
<evidence type="ECO:0000256" key="10">
    <source>
        <dbReference type="ARBA" id="ARBA00042143"/>
    </source>
</evidence>